<dbReference type="STRING" id="1673428.CPM_0026"/>
<proteinExistence type="inferred from homology"/>
<dbReference type="Pfam" id="PF03029">
    <property type="entry name" value="ATP_bind_1"/>
    <property type="match status" value="1"/>
</dbReference>
<dbReference type="GO" id="GO:0005525">
    <property type="term" value="F:GTP binding"/>
    <property type="evidence" value="ECO:0007669"/>
    <property type="project" value="UniProtKB-KW"/>
</dbReference>
<organism evidence="5 8">
    <name type="scientific">Cuniculiplasma divulgatum</name>
    <dbReference type="NCBI Taxonomy" id="1673428"/>
    <lineage>
        <taxon>Archaea</taxon>
        <taxon>Methanobacteriati</taxon>
        <taxon>Thermoplasmatota</taxon>
        <taxon>Thermoplasmata</taxon>
        <taxon>Thermoplasmatales</taxon>
        <taxon>Cuniculiplasmataceae</taxon>
        <taxon>Cuniculiplasma</taxon>
    </lineage>
</organism>
<dbReference type="PANTHER" id="PTHR21231:SF8">
    <property type="entry name" value="GPN-LOOP GTPASE 1"/>
    <property type="match status" value="1"/>
</dbReference>
<dbReference type="Proteomes" id="UP000195607">
    <property type="component" value="Chromosome I"/>
</dbReference>
<dbReference type="PANTHER" id="PTHR21231">
    <property type="entry name" value="XPA-BINDING PROTEIN 1-RELATED"/>
    <property type="match status" value="1"/>
</dbReference>
<evidence type="ECO:0000313" key="7">
    <source>
        <dbReference type="Proteomes" id="UP000187822"/>
    </source>
</evidence>
<dbReference type="NCBIfam" id="NF010341">
    <property type="entry name" value="PRK13768.1-3"/>
    <property type="match status" value="1"/>
</dbReference>
<dbReference type="GO" id="GO:0003924">
    <property type="term" value="F:GTPase activity"/>
    <property type="evidence" value="ECO:0007669"/>
    <property type="project" value="TreeGrafter"/>
</dbReference>
<dbReference type="Proteomes" id="UP000187822">
    <property type="component" value="Chromosome I"/>
</dbReference>
<reference evidence="5 8" key="1">
    <citation type="submission" date="2016-04" db="EMBL/GenBank/DDBJ databases">
        <authorList>
            <person name="Evans L.H."/>
            <person name="Alamgir A."/>
            <person name="Owens N."/>
            <person name="Weber N.D."/>
            <person name="Virtaneva K."/>
            <person name="Barbian K."/>
            <person name="Babar A."/>
            <person name="Rosenke K."/>
        </authorList>
    </citation>
    <scope>NUCLEOTIDE SEQUENCE [LARGE SCALE GENOMIC DNA]</scope>
    <source>
        <strain evidence="5">S5</strain>
        <strain evidence="8">S5(T) (JCM 30642 \VKM B-2941)</strain>
    </source>
</reference>
<reference evidence="7" key="2">
    <citation type="submission" date="2016-06" db="EMBL/GenBank/DDBJ databases">
        <authorList>
            <person name="Toshchakov V.S."/>
        </authorList>
    </citation>
    <scope>NUCLEOTIDE SEQUENCE [LARGE SCALE GENOMIC DNA]</scope>
    <source>
        <strain>PM4 (JCM 30641</strain>
        <strain evidence="7">\VKM B-2940)</strain>
    </source>
</reference>
<evidence type="ECO:0000313" key="8">
    <source>
        <dbReference type="Proteomes" id="UP000195607"/>
    </source>
</evidence>
<keyword evidence="7" id="KW-1185">Reference proteome</keyword>
<dbReference type="SUPFAM" id="SSF52540">
    <property type="entry name" value="P-loop containing nucleoside triphosphate hydrolases"/>
    <property type="match status" value="1"/>
</dbReference>
<evidence type="ECO:0000256" key="4">
    <source>
        <dbReference type="ARBA" id="ARBA00023134"/>
    </source>
</evidence>
<dbReference type="RefSeq" id="WP_021789594.1">
    <property type="nucleotide sequence ID" value="NZ_LT671858.1"/>
</dbReference>
<dbReference type="EMBL" id="LT719092">
    <property type="protein sequence ID" value="SJK83930.1"/>
    <property type="molecule type" value="Genomic_DNA"/>
</dbReference>
<dbReference type="Gene3D" id="3.40.50.300">
    <property type="entry name" value="P-loop containing nucleotide triphosphate hydrolases"/>
    <property type="match status" value="1"/>
</dbReference>
<keyword evidence="3" id="KW-0378">Hydrolase</keyword>
<evidence type="ECO:0000256" key="1">
    <source>
        <dbReference type="ARBA" id="ARBA00005290"/>
    </source>
</evidence>
<comment type="similarity">
    <text evidence="1">Belongs to the GPN-loop GTPase family.</text>
</comment>
<dbReference type="AlphaFoldDB" id="A0A1N5S0H3"/>
<dbReference type="GeneID" id="41587348"/>
<dbReference type="EMBL" id="LT671858">
    <property type="protein sequence ID" value="SIM29480.1"/>
    <property type="molecule type" value="Genomic_DNA"/>
</dbReference>
<evidence type="ECO:0000256" key="2">
    <source>
        <dbReference type="ARBA" id="ARBA00022741"/>
    </source>
</evidence>
<keyword evidence="4" id="KW-0342">GTP-binding</keyword>
<protein>
    <submittedName>
        <fullName evidence="5">GTPase</fullName>
    </submittedName>
</protein>
<evidence type="ECO:0000313" key="6">
    <source>
        <dbReference type="EMBL" id="SJK83930.1"/>
    </source>
</evidence>
<gene>
    <name evidence="6" type="ORF">CPM_0026</name>
    <name evidence="5" type="ORF">CSP5_0026</name>
</gene>
<accession>A0A1N5S0H3</accession>
<dbReference type="OrthoDB" id="31092at2157"/>
<sequence length="259" mass="28909">MKGALFVAGPAGTGKSTFCASFKDWLTTNNMDAAIVNLDPGSEFIPYESDIDIREWISISDIMSEFNLGPNGAQIVASDLIIENVDRIKALLDELTDYYVIFDTPGQIELFTLRSSSSMIVDSLGGKKSMLAFIGDSIISSIPSGYISQKLMYASVMTRFFKPTLYIMNKSDILQDDQLETISQWDESVDNLMDSLMEEKVDLRKDFFYNVMNSFDESGLSSKMIPVSSKNMFGMEDVYSAMSLFLSGGEDEDTMYKDD</sequence>
<dbReference type="KEGG" id="cdiv:CPM_0026"/>
<dbReference type="InterPro" id="IPR004130">
    <property type="entry name" value="Gpn"/>
</dbReference>
<evidence type="ECO:0000256" key="3">
    <source>
        <dbReference type="ARBA" id="ARBA00022801"/>
    </source>
</evidence>
<keyword evidence="2" id="KW-0547">Nucleotide-binding</keyword>
<name>A0A1N5S0H3_9ARCH</name>
<evidence type="ECO:0000313" key="5">
    <source>
        <dbReference type="EMBL" id="SIM29480.1"/>
    </source>
</evidence>
<reference evidence="6" key="3">
    <citation type="submission" date="2016-06" db="EMBL/GenBank/DDBJ databases">
        <authorList>
            <person name="Olsen C.W."/>
            <person name="Carey S."/>
            <person name="Hinshaw L."/>
            <person name="Karasin A.I."/>
        </authorList>
    </citation>
    <scope>NUCLEOTIDE SEQUENCE [LARGE SCALE GENOMIC DNA]</scope>
    <source>
        <strain evidence="6">PM4</strain>
    </source>
</reference>
<dbReference type="InterPro" id="IPR027417">
    <property type="entry name" value="P-loop_NTPase"/>
</dbReference>